<keyword evidence="3" id="KW-1133">Transmembrane helix</keyword>
<accession>A0A202E9F2</accession>
<evidence type="ECO:0008006" key="8">
    <source>
        <dbReference type="Google" id="ProtNLM"/>
    </source>
</evidence>
<keyword evidence="4" id="KW-0472">Membrane</keyword>
<dbReference type="InterPro" id="IPR006311">
    <property type="entry name" value="TAT_signal"/>
</dbReference>
<gene>
    <name evidence="6" type="ORF">B2G88_10820</name>
</gene>
<evidence type="ECO:0000313" key="7">
    <source>
        <dbReference type="Proteomes" id="UP000196084"/>
    </source>
</evidence>
<dbReference type="InterPro" id="IPR007941">
    <property type="entry name" value="DUF726"/>
</dbReference>
<dbReference type="EMBL" id="MWPH01000002">
    <property type="protein sequence ID" value="OVE84857.1"/>
    <property type="molecule type" value="Genomic_DNA"/>
</dbReference>
<evidence type="ECO:0000256" key="3">
    <source>
        <dbReference type="ARBA" id="ARBA00022989"/>
    </source>
</evidence>
<dbReference type="Pfam" id="PF05277">
    <property type="entry name" value="DUF726"/>
    <property type="match status" value="1"/>
</dbReference>
<dbReference type="PROSITE" id="PS51318">
    <property type="entry name" value="TAT"/>
    <property type="match status" value="1"/>
</dbReference>
<dbReference type="Proteomes" id="UP000196084">
    <property type="component" value="Unassembled WGS sequence"/>
</dbReference>
<organism evidence="6 7">
    <name type="scientific">Natronolimnobius baerhuensis</name>
    <dbReference type="NCBI Taxonomy" id="253108"/>
    <lineage>
        <taxon>Archaea</taxon>
        <taxon>Methanobacteriati</taxon>
        <taxon>Methanobacteriota</taxon>
        <taxon>Stenosarchaea group</taxon>
        <taxon>Halobacteria</taxon>
        <taxon>Halobacteriales</taxon>
        <taxon>Natrialbaceae</taxon>
        <taxon>Natronolimnobius</taxon>
    </lineage>
</organism>
<keyword evidence="7" id="KW-1185">Reference proteome</keyword>
<evidence type="ECO:0000256" key="2">
    <source>
        <dbReference type="ARBA" id="ARBA00022692"/>
    </source>
</evidence>
<comment type="subcellular location">
    <subcellularLocation>
        <location evidence="1">Membrane</location>
        <topology evidence="1">Multi-pass membrane protein</topology>
    </subcellularLocation>
</comment>
<proteinExistence type="predicted"/>
<name>A0A202E9F2_9EURY</name>
<dbReference type="SUPFAM" id="SSF53474">
    <property type="entry name" value="alpha/beta-Hydrolases"/>
    <property type="match status" value="1"/>
</dbReference>
<dbReference type="GO" id="GO:0016020">
    <property type="term" value="C:membrane"/>
    <property type="evidence" value="ECO:0007669"/>
    <property type="project" value="UniProtKB-SubCell"/>
</dbReference>
<evidence type="ECO:0000256" key="4">
    <source>
        <dbReference type="ARBA" id="ARBA00023136"/>
    </source>
</evidence>
<protein>
    <recommendedName>
        <fullName evidence="8">Alpha/beta hydrolase</fullName>
    </recommendedName>
</protein>
<dbReference type="RefSeq" id="WP_087714762.1">
    <property type="nucleotide sequence ID" value="NZ_MWPH01000002.1"/>
</dbReference>
<dbReference type="InterPro" id="IPR029058">
    <property type="entry name" value="AB_hydrolase_fold"/>
</dbReference>
<dbReference type="AlphaFoldDB" id="A0A202E9F2"/>
<comment type="caution">
    <text evidence="6">The sequence shown here is derived from an EMBL/GenBank/DDBJ whole genome shotgun (WGS) entry which is preliminary data.</text>
</comment>
<feature type="region of interest" description="Disordered" evidence="5">
    <location>
        <begin position="263"/>
        <end position="285"/>
    </location>
</feature>
<sequence length="340" mass="34939">MAHNETALQTSARRRTVLRGLGASILAATGAGTASSVAAQSNDITVRDIRESPDATLPVVDELLVFVHGWMSSNAGPDQAAALADVLAAGDYEPDETVAFVYDASTPDPVAVLEDAADAGAALADLVQTAVDEGVESIRLVGHSLGGRVVLEALATLEEGYVVDTVAPLGIAADGSMVTEGGHWYDGIANRADEVRNYHSENDDVIGPDFGGADDTALGAEGAPDSAATPNTYMDVDVTDAVENHGAYMSSSALGQDLAAAITDDEGPPPIGDSASAPTDPNGDGLYTDITGDGETTHDDVETLLANLDDDAVETNAEYFDFADNGTVGFRDVIALMRAI</sequence>
<keyword evidence="2" id="KW-0812">Transmembrane</keyword>
<dbReference type="Gene3D" id="3.40.50.1820">
    <property type="entry name" value="alpha/beta hydrolase"/>
    <property type="match status" value="1"/>
</dbReference>
<evidence type="ECO:0000256" key="5">
    <source>
        <dbReference type="SAM" id="MobiDB-lite"/>
    </source>
</evidence>
<dbReference type="OrthoDB" id="11236at2157"/>
<reference evidence="6 7" key="1">
    <citation type="submission" date="2017-02" db="EMBL/GenBank/DDBJ databases">
        <title>Natronthermophilus aegyptiacus gen. nov.,sp. nov., an aerobic, extremely halophilic alkalithermophilic archaeon isolated from the athalassohaline Wadi An Natrun, Egypt.</title>
        <authorList>
            <person name="Zhao B."/>
        </authorList>
    </citation>
    <scope>NUCLEOTIDE SEQUENCE [LARGE SCALE GENOMIC DNA]</scope>
    <source>
        <strain evidence="6 7">CGMCC 1.3597</strain>
    </source>
</reference>
<evidence type="ECO:0000313" key="6">
    <source>
        <dbReference type="EMBL" id="OVE84857.1"/>
    </source>
</evidence>
<feature type="region of interest" description="Disordered" evidence="5">
    <location>
        <begin position="201"/>
        <end position="232"/>
    </location>
</feature>
<evidence type="ECO:0000256" key="1">
    <source>
        <dbReference type="ARBA" id="ARBA00004141"/>
    </source>
</evidence>